<reference evidence="1" key="1">
    <citation type="journal article" date="2019" name="bioRxiv">
        <title>The Genome of the Zebra Mussel, Dreissena polymorpha: A Resource for Invasive Species Research.</title>
        <authorList>
            <person name="McCartney M.A."/>
            <person name="Auch B."/>
            <person name="Kono T."/>
            <person name="Mallez S."/>
            <person name="Zhang Y."/>
            <person name="Obille A."/>
            <person name="Becker A."/>
            <person name="Abrahante J.E."/>
            <person name="Garbe J."/>
            <person name="Badalamenti J.P."/>
            <person name="Herman A."/>
            <person name="Mangelson H."/>
            <person name="Liachko I."/>
            <person name="Sullivan S."/>
            <person name="Sone E.D."/>
            <person name="Koren S."/>
            <person name="Silverstein K.A.T."/>
            <person name="Beckman K.B."/>
            <person name="Gohl D.M."/>
        </authorList>
    </citation>
    <scope>NUCLEOTIDE SEQUENCE</scope>
    <source>
        <strain evidence="1">Duluth1</strain>
        <tissue evidence="1">Whole animal</tissue>
    </source>
</reference>
<comment type="caution">
    <text evidence="1">The sequence shown here is derived from an EMBL/GenBank/DDBJ whole genome shotgun (WGS) entry which is preliminary data.</text>
</comment>
<accession>A0A9D4GGP0</accession>
<proteinExistence type="predicted"/>
<dbReference type="EMBL" id="JAIWYP010000005">
    <property type="protein sequence ID" value="KAH3816864.1"/>
    <property type="molecule type" value="Genomic_DNA"/>
</dbReference>
<protein>
    <submittedName>
        <fullName evidence="1">Uncharacterized protein</fullName>
    </submittedName>
</protein>
<evidence type="ECO:0000313" key="2">
    <source>
        <dbReference type="Proteomes" id="UP000828390"/>
    </source>
</evidence>
<dbReference type="Proteomes" id="UP000828390">
    <property type="component" value="Unassembled WGS sequence"/>
</dbReference>
<organism evidence="1 2">
    <name type="scientific">Dreissena polymorpha</name>
    <name type="common">Zebra mussel</name>
    <name type="synonym">Mytilus polymorpha</name>
    <dbReference type="NCBI Taxonomy" id="45954"/>
    <lineage>
        <taxon>Eukaryota</taxon>
        <taxon>Metazoa</taxon>
        <taxon>Spiralia</taxon>
        <taxon>Lophotrochozoa</taxon>
        <taxon>Mollusca</taxon>
        <taxon>Bivalvia</taxon>
        <taxon>Autobranchia</taxon>
        <taxon>Heteroconchia</taxon>
        <taxon>Euheterodonta</taxon>
        <taxon>Imparidentia</taxon>
        <taxon>Neoheterodontei</taxon>
        <taxon>Myida</taxon>
        <taxon>Dreissenoidea</taxon>
        <taxon>Dreissenidae</taxon>
        <taxon>Dreissena</taxon>
    </lineage>
</organism>
<keyword evidence="2" id="KW-1185">Reference proteome</keyword>
<gene>
    <name evidence="1" type="ORF">DPMN_118388</name>
</gene>
<reference evidence="1" key="2">
    <citation type="submission" date="2020-11" db="EMBL/GenBank/DDBJ databases">
        <authorList>
            <person name="McCartney M.A."/>
            <person name="Auch B."/>
            <person name="Kono T."/>
            <person name="Mallez S."/>
            <person name="Becker A."/>
            <person name="Gohl D.M."/>
            <person name="Silverstein K.A.T."/>
            <person name="Koren S."/>
            <person name="Bechman K.B."/>
            <person name="Herman A."/>
            <person name="Abrahante J.E."/>
            <person name="Garbe J."/>
        </authorList>
    </citation>
    <scope>NUCLEOTIDE SEQUENCE</scope>
    <source>
        <strain evidence="1">Duluth1</strain>
        <tissue evidence="1">Whole animal</tissue>
    </source>
</reference>
<name>A0A9D4GGP0_DREPO</name>
<sequence>MSQINRELREQLLSKTKKRRYRVAMLNASQQKLREGIESTLHLKEHTKTLLHETK</sequence>
<evidence type="ECO:0000313" key="1">
    <source>
        <dbReference type="EMBL" id="KAH3816864.1"/>
    </source>
</evidence>
<dbReference type="AlphaFoldDB" id="A0A9D4GGP0"/>